<evidence type="ECO:0000256" key="2">
    <source>
        <dbReference type="ARBA" id="ARBA00022692"/>
    </source>
</evidence>
<feature type="transmembrane region" description="Helical" evidence="5">
    <location>
        <begin position="95"/>
        <end position="113"/>
    </location>
</feature>
<feature type="transmembrane region" description="Helical" evidence="5">
    <location>
        <begin position="165"/>
        <end position="186"/>
    </location>
</feature>
<proteinExistence type="predicted"/>
<dbReference type="SMART" id="SM01417">
    <property type="entry name" value="Solute_trans_a"/>
    <property type="match status" value="1"/>
</dbReference>
<comment type="caution">
    <text evidence="6">The sequence shown here is derived from an EMBL/GenBank/DDBJ whole genome shotgun (WGS) entry which is preliminary data.</text>
</comment>
<accession>A0A218VDH3</accession>
<evidence type="ECO:0000256" key="3">
    <source>
        <dbReference type="ARBA" id="ARBA00022989"/>
    </source>
</evidence>
<evidence type="ECO:0000256" key="1">
    <source>
        <dbReference type="ARBA" id="ARBA00004141"/>
    </source>
</evidence>
<reference evidence="6 7" key="1">
    <citation type="submission" date="2017-05" db="EMBL/GenBank/DDBJ databases">
        <title>Genome of assembly of the Bengalese finch, Lonchura striata domestica.</title>
        <authorList>
            <person name="Colquitt B.M."/>
            <person name="Brainard M.S."/>
        </authorList>
    </citation>
    <scope>NUCLEOTIDE SEQUENCE [LARGE SCALE GENOMIC DNA]</scope>
    <source>
        <strain evidence="6">White83orange57</strain>
    </source>
</reference>
<evidence type="ECO:0000256" key="4">
    <source>
        <dbReference type="ARBA" id="ARBA00023136"/>
    </source>
</evidence>
<feature type="transmembrane region" description="Helical" evidence="5">
    <location>
        <begin position="68"/>
        <end position="89"/>
    </location>
</feature>
<keyword evidence="3 5" id="KW-1133">Transmembrane helix</keyword>
<evidence type="ECO:0000313" key="6">
    <source>
        <dbReference type="EMBL" id="OWK63751.1"/>
    </source>
</evidence>
<dbReference type="AlphaFoldDB" id="A0A218VDH3"/>
<dbReference type="Proteomes" id="UP000197619">
    <property type="component" value="Unassembled WGS sequence"/>
</dbReference>
<dbReference type="PANTHER" id="PTHR23423">
    <property type="entry name" value="ORGANIC SOLUTE TRANSPORTER-RELATED"/>
    <property type="match status" value="1"/>
</dbReference>
<dbReference type="GO" id="GO:0016020">
    <property type="term" value="C:membrane"/>
    <property type="evidence" value="ECO:0007669"/>
    <property type="project" value="UniProtKB-SubCell"/>
</dbReference>
<keyword evidence="7" id="KW-1185">Reference proteome</keyword>
<gene>
    <name evidence="6" type="primary">SLC51A</name>
    <name evidence="6" type="ORF">RLOC_00003705</name>
</gene>
<feature type="transmembrane region" description="Helical" evidence="5">
    <location>
        <begin position="34"/>
        <end position="56"/>
    </location>
</feature>
<dbReference type="EMBL" id="MUZQ01000009">
    <property type="protein sequence ID" value="OWK63751.1"/>
    <property type="molecule type" value="Genomic_DNA"/>
</dbReference>
<protein>
    <submittedName>
        <fullName evidence="6">Organic solute transporter subunit alpha</fullName>
    </submittedName>
</protein>
<comment type="subcellular location">
    <subcellularLocation>
        <location evidence="1">Membrane</location>
        <topology evidence="1">Multi-pass membrane protein</topology>
    </subcellularLocation>
</comment>
<dbReference type="Pfam" id="PF03619">
    <property type="entry name" value="Solute_trans_a"/>
    <property type="match status" value="1"/>
</dbReference>
<sequence>MEGEANGTLNPSCGSSEPPYSEELLRSLDLPGRFLFATLTLMTLIAILVFIEEAVYIYRKIPSSKSSIIIWINAAAPVISTTSCIGMWVPRSTMFTDFTAGIFFAIVIHKFLMMMIKECGGQKVLLRRFENGHFTISTGPCCCCCLCLPHVPITRQTLFWLKLGTFQFAVFRPVLIFLSIVLWTNGNYVLYNLSPKGPALWISCFIGALTLCALWAVGIMFRKVRILLKCKNIIPKFALYQFIVILNHLQTTIINIFATQKIIPCAPPLSSTARGSYISQQLLIMEMFLITVISRVVYRRKYHDLEPPECVTEEPRDKKQAPKIILNGAVVEDALPKRVSEGGHEDVKGLEAKPCEEQLRALGLFSLEEPEERPQCTGVTVPCEGKRRGRTDAFFAVTSDRTQGNGLKLSQGRFRLVIRKKFFIQKVAGHWNRLPREVITEPSLTELKKCLDNALRNRM</sequence>
<evidence type="ECO:0000313" key="7">
    <source>
        <dbReference type="Proteomes" id="UP000197619"/>
    </source>
</evidence>
<name>A0A218VDH3_9PASE</name>
<keyword evidence="4 5" id="KW-0472">Membrane</keyword>
<keyword evidence="2 5" id="KW-0812">Transmembrane</keyword>
<organism evidence="6 7">
    <name type="scientific">Lonchura striata</name>
    <name type="common">white-rumped munia</name>
    <dbReference type="NCBI Taxonomy" id="40157"/>
    <lineage>
        <taxon>Eukaryota</taxon>
        <taxon>Metazoa</taxon>
        <taxon>Chordata</taxon>
        <taxon>Craniata</taxon>
        <taxon>Vertebrata</taxon>
        <taxon>Euteleostomi</taxon>
        <taxon>Archelosauria</taxon>
        <taxon>Archosauria</taxon>
        <taxon>Dinosauria</taxon>
        <taxon>Saurischia</taxon>
        <taxon>Theropoda</taxon>
        <taxon>Coelurosauria</taxon>
        <taxon>Aves</taxon>
        <taxon>Neognathae</taxon>
        <taxon>Neoaves</taxon>
        <taxon>Telluraves</taxon>
        <taxon>Australaves</taxon>
        <taxon>Passeriformes</taxon>
        <taxon>Passeroidea</taxon>
        <taxon>Estrildidae</taxon>
        <taxon>Estrildinae</taxon>
        <taxon>Lonchura</taxon>
    </lineage>
</organism>
<evidence type="ECO:0000256" key="5">
    <source>
        <dbReference type="SAM" id="Phobius"/>
    </source>
</evidence>
<dbReference type="InterPro" id="IPR005178">
    <property type="entry name" value="Ostalpha/TMEM184C"/>
</dbReference>
<feature type="transmembrane region" description="Helical" evidence="5">
    <location>
        <begin position="198"/>
        <end position="217"/>
    </location>
</feature>